<evidence type="ECO:0000313" key="2">
    <source>
        <dbReference type="EMBL" id="KAJ1108508.1"/>
    </source>
</evidence>
<gene>
    <name evidence="2" type="ORF">NDU88_005884</name>
</gene>
<reference evidence="2" key="1">
    <citation type="journal article" date="2022" name="bioRxiv">
        <title>Sequencing and chromosome-scale assembly of the giantPleurodeles waltlgenome.</title>
        <authorList>
            <person name="Brown T."/>
            <person name="Elewa A."/>
            <person name="Iarovenko S."/>
            <person name="Subramanian E."/>
            <person name="Araus A.J."/>
            <person name="Petzold A."/>
            <person name="Susuki M."/>
            <person name="Suzuki K.-i.T."/>
            <person name="Hayashi T."/>
            <person name="Toyoda A."/>
            <person name="Oliveira C."/>
            <person name="Osipova E."/>
            <person name="Leigh N.D."/>
            <person name="Simon A."/>
            <person name="Yun M.H."/>
        </authorList>
    </citation>
    <scope>NUCLEOTIDE SEQUENCE</scope>
    <source>
        <strain evidence="2">20211129_DDA</strain>
        <tissue evidence="2">Liver</tissue>
    </source>
</reference>
<evidence type="ECO:0000313" key="3">
    <source>
        <dbReference type="Proteomes" id="UP001066276"/>
    </source>
</evidence>
<evidence type="ECO:0000256" key="1">
    <source>
        <dbReference type="SAM" id="MobiDB-lite"/>
    </source>
</evidence>
<protein>
    <submittedName>
        <fullName evidence="2">Uncharacterized protein</fullName>
    </submittedName>
</protein>
<name>A0AAV7N5L6_PLEWA</name>
<accession>A0AAV7N5L6</accession>
<feature type="region of interest" description="Disordered" evidence="1">
    <location>
        <begin position="1"/>
        <end position="166"/>
    </location>
</feature>
<keyword evidence="3" id="KW-1185">Reference proteome</keyword>
<dbReference type="EMBL" id="JANPWB010000013">
    <property type="protein sequence ID" value="KAJ1108508.1"/>
    <property type="molecule type" value="Genomic_DNA"/>
</dbReference>
<comment type="caution">
    <text evidence="2">The sequence shown here is derived from an EMBL/GenBank/DDBJ whole genome shotgun (WGS) entry which is preliminary data.</text>
</comment>
<dbReference type="Proteomes" id="UP001066276">
    <property type="component" value="Chromosome 9"/>
</dbReference>
<dbReference type="AlphaFoldDB" id="A0AAV7N5L6"/>
<proteinExistence type="predicted"/>
<organism evidence="2 3">
    <name type="scientific">Pleurodeles waltl</name>
    <name type="common">Iberian ribbed newt</name>
    <dbReference type="NCBI Taxonomy" id="8319"/>
    <lineage>
        <taxon>Eukaryota</taxon>
        <taxon>Metazoa</taxon>
        <taxon>Chordata</taxon>
        <taxon>Craniata</taxon>
        <taxon>Vertebrata</taxon>
        <taxon>Euteleostomi</taxon>
        <taxon>Amphibia</taxon>
        <taxon>Batrachia</taxon>
        <taxon>Caudata</taxon>
        <taxon>Salamandroidea</taxon>
        <taxon>Salamandridae</taxon>
        <taxon>Pleurodelinae</taxon>
        <taxon>Pleurodeles</taxon>
    </lineage>
</organism>
<feature type="compositionally biased region" description="Basic and acidic residues" evidence="1">
    <location>
        <begin position="83"/>
        <end position="92"/>
    </location>
</feature>
<sequence length="166" mass="18307">MQQAVRTGPPGRPLAPHSSMRSLGPVPRSPLSPGGTNSRHQHRAKDARRAGGQARPSEQSALRRRASRPPPITVPRTPAPEGTARDAVRLDCRWPQPPEEARDPRQFHSPPASEDQRTARPGPHPGPRKHRDLPLAAARYRNQRGACSLRGPHSRLKSRNVAHLEK</sequence>